<dbReference type="GO" id="GO:0006351">
    <property type="term" value="P:DNA-templated transcription"/>
    <property type="evidence" value="ECO:0007669"/>
    <property type="project" value="UniProtKB-UniRule"/>
</dbReference>
<feature type="binding site" evidence="11">
    <location>
        <position position="451"/>
    </location>
    <ligand>
        <name>Mg(2+)</name>
        <dbReference type="ChEBI" id="CHEBI:18420"/>
    </ligand>
</feature>
<proteinExistence type="inferred from homology"/>
<comment type="similarity">
    <text evidence="2 11 12">Belongs to the RNA polymerase beta' chain family.</text>
</comment>
<keyword evidence="15" id="KW-1185">Reference proteome</keyword>
<dbReference type="SUPFAM" id="SSF64484">
    <property type="entry name" value="beta and beta-prime subunits of DNA dependent RNA-polymerase"/>
    <property type="match status" value="1"/>
</dbReference>
<gene>
    <name evidence="11" type="primary">rpoC</name>
    <name evidence="14" type="ORF">AR543_21985</name>
</gene>
<evidence type="ECO:0000256" key="3">
    <source>
        <dbReference type="ARBA" id="ARBA00022478"/>
    </source>
</evidence>
<evidence type="ECO:0000256" key="2">
    <source>
        <dbReference type="ARBA" id="ARBA00006460"/>
    </source>
</evidence>
<dbReference type="InterPro" id="IPR007083">
    <property type="entry name" value="RNA_pol_Rpb1_4"/>
</dbReference>
<dbReference type="GO" id="GO:0003677">
    <property type="term" value="F:DNA binding"/>
    <property type="evidence" value="ECO:0007669"/>
    <property type="project" value="UniProtKB-UniRule"/>
</dbReference>
<evidence type="ECO:0000256" key="7">
    <source>
        <dbReference type="ARBA" id="ARBA00022833"/>
    </source>
</evidence>
<sequence>MIDVNNFEFMKIGLASPDKIRSWSRGEVKKPETINYRTLKPEKDGLFCERIFGPTKDWECHCGKYKRVRYKGVVCDRCGVEVTRAKVRRERMGHIELAAPVSHIWYFKGIPSRMGLALDMSPRSLEEVIYFASYVVTDPGETPLEKKQLLSEKEYRSYREKYGYGFHAGMGAEAIKRLLQDLDLDKELEFLREELRTAQGQRRNRAIKRLEVIEAFRNSGNSPDWMIMDVLPVIPPEIRPMVQLDGGRFATSDLNDLYRRVINRNNRLKRLLDLGAPDIIVQNEKRMLQEAVDALIDNGRRGRPVTGPGNRPLKSLSHMLKGKQGRFRQNLLGKRVDYSGRSVIVVGPYLKMYQCGLPKEMALELFKPFVMKELVNKGLAHNIKSAKRKVERVSPEVWDVLEEVIKEHPVLLNRAPTLHRLGIQAFEPILVEGRAIRLHPLVCTAYNADFDGDQMAVHVPLSAEAQAEARLLMLASGNILNPKDGKPVVTPSQDMVLGSYYLTMDNMEAKGSGMILRTVNEAVSAYQRGTASLHARVAIPAKALGKTSFTEKQQSGMLITTVGRIIFNEIFPESFPYINEPTRANLYQGIPDHYFIYEKGTNVLEFMKAVPQTGAIGKEYLGTIIARCFEVYHTTLTSVILDKIKQLGFTYSTRAGITVGVADVVVPPEKTALLAESDKKVAVITNQYRRGLITNEERYDRVIEIWSRTKDELTDILMKSMDRYNSIMLMVDSKARGNKSQITQLGGMRGLMANPSGRIIELPIKSNFREGLTVLEYFLSTHGARKGLADTALRTADSGYLTRRLVDVAQDVIVREDDCGTDKGFIVSRIQDGKEVIEDLYDRLEGRYCFETVRHPETGEILASRNELIDSDKAEAIVAAGVNKVQIRSVLSCRTRHGVCKKCYGRNLATGKHVEIGEAVGIIAAQSIGEPGTQLTMRTFHTGGVAGDDITQGLPRIQELFEARNPKGQATISEIDGVVKEIREAKDRREIEVEGEAETKVYSVTYGSRLRVREGMEIEAGDELTDGSIDPKEMLRIKGIRGVQNYILQEVQRVYRNQGVEINDKHVEVMIRQMLRKIRIVDNGETTLLPGSFVDIYEYEDANKVAIMGDREPAVAKPVLLGITKASLETDSFLSAASFQETTRVLTDAAIKGKVDKLLGLKENVIIGKLIPAGTGMNRYRSVQFEEPEAVEGNEENLETVTVE</sequence>
<feature type="binding site" evidence="11">
    <location>
        <position position="75"/>
    </location>
    <ligand>
        <name>Zn(2+)</name>
        <dbReference type="ChEBI" id="CHEBI:29105"/>
        <label>1</label>
    </ligand>
</feature>
<dbReference type="InterPro" id="IPR007066">
    <property type="entry name" value="RNA_pol_Rpb1_3"/>
</dbReference>
<dbReference type="InterPro" id="IPR006592">
    <property type="entry name" value="RNA_pol_N"/>
</dbReference>
<evidence type="ECO:0000256" key="11">
    <source>
        <dbReference type="HAMAP-Rule" id="MF_01322"/>
    </source>
</evidence>
<comment type="cofactor">
    <cofactor evidence="11">
        <name>Mg(2+)</name>
        <dbReference type="ChEBI" id="CHEBI:18420"/>
    </cofactor>
    <text evidence="11">Binds 1 Mg(2+) ion per subunit.</text>
</comment>
<name>A0A172ZLW1_9BACL</name>
<dbReference type="Gene3D" id="1.10.150.390">
    <property type="match status" value="1"/>
</dbReference>
<evidence type="ECO:0000259" key="13">
    <source>
        <dbReference type="SMART" id="SM00663"/>
    </source>
</evidence>
<evidence type="ECO:0000256" key="9">
    <source>
        <dbReference type="ARBA" id="ARBA00023163"/>
    </source>
</evidence>
<dbReference type="HAMAP" id="MF_01322">
    <property type="entry name" value="RNApol_bact_RpoC"/>
    <property type="match status" value="1"/>
</dbReference>
<dbReference type="GO" id="GO:0008270">
    <property type="term" value="F:zinc ion binding"/>
    <property type="evidence" value="ECO:0007669"/>
    <property type="project" value="UniProtKB-UniRule"/>
</dbReference>
<feature type="binding site" evidence="11">
    <location>
        <position position="78"/>
    </location>
    <ligand>
        <name>Zn(2+)</name>
        <dbReference type="ChEBI" id="CHEBI:29105"/>
        <label>1</label>
    </ligand>
</feature>
<evidence type="ECO:0000313" key="15">
    <source>
        <dbReference type="Proteomes" id="UP000078148"/>
    </source>
</evidence>
<dbReference type="InterPro" id="IPR012754">
    <property type="entry name" value="DNA-dir_RpoC_beta_prime_bact"/>
</dbReference>
<dbReference type="NCBIfam" id="TIGR02386">
    <property type="entry name" value="rpoC_TIGR"/>
    <property type="match status" value="1"/>
</dbReference>
<dbReference type="CDD" id="cd01609">
    <property type="entry name" value="RNAP_beta'_N"/>
    <property type="match status" value="1"/>
</dbReference>
<reference evidence="15" key="1">
    <citation type="submission" date="2015-10" db="EMBL/GenBank/DDBJ databases">
        <title>Genome of Paenibacillus bovis sp. nov.</title>
        <authorList>
            <person name="Wu Z."/>
            <person name="Gao C."/>
            <person name="Liu Z."/>
            <person name="Zheng H."/>
        </authorList>
    </citation>
    <scope>NUCLEOTIDE SEQUENCE [LARGE SCALE GENOMIC DNA]</scope>
    <source>
        <strain evidence="15">BD3526</strain>
    </source>
</reference>
<evidence type="ECO:0000256" key="4">
    <source>
        <dbReference type="ARBA" id="ARBA00022679"/>
    </source>
</evidence>
<dbReference type="FunFam" id="1.10.40.90:FF:000001">
    <property type="entry name" value="DNA-directed RNA polymerase subunit beta"/>
    <property type="match status" value="1"/>
</dbReference>
<evidence type="ECO:0000256" key="12">
    <source>
        <dbReference type="RuleBase" id="RU004279"/>
    </source>
</evidence>
<comment type="cofactor">
    <cofactor evidence="11">
        <name>Zn(2+)</name>
        <dbReference type="ChEBI" id="CHEBI:29105"/>
    </cofactor>
    <text evidence="11">Binds 2 Zn(2+) ions per subunit.</text>
</comment>
<feature type="binding site" evidence="11">
    <location>
        <position position="903"/>
    </location>
    <ligand>
        <name>Zn(2+)</name>
        <dbReference type="ChEBI" id="CHEBI:29105"/>
        <label>2</label>
    </ligand>
</feature>
<dbReference type="FunFam" id="4.10.860.120:FF:000001">
    <property type="entry name" value="DNA-directed RNA polymerase subunit beta"/>
    <property type="match status" value="1"/>
</dbReference>
<dbReference type="Gene3D" id="1.10.40.90">
    <property type="match status" value="1"/>
</dbReference>
<dbReference type="InterPro" id="IPR007080">
    <property type="entry name" value="RNA_pol_Rpb1_1"/>
</dbReference>
<dbReference type="Gene3D" id="1.10.132.30">
    <property type="match status" value="1"/>
</dbReference>
<dbReference type="CDD" id="cd02655">
    <property type="entry name" value="RNAP_beta'_C"/>
    <property type="match status" value="1"/>
</dbReference>
<feature type="binding site" evidence="11">
    <location>
        <position position="893"/>
    </location>
    <ligand>
        <name>Zn(2+)</name>
        <dbReference type="ChEBI" id="CHEBI:29105"/>
        <label>2</label>
    </ligand>
</feature>
<protein>
    <recommendedName>
        <fullName evidence="11">DNA-directed RNA polymerase subunit beta'</fullName>
        <shortName evidence="11">RNAP subunit beta'</shortName>
        <ecNumber evidence="11">2.7.7.6</ecNumber>
    </recommendedName>
    <alternativeName>
        <fullName evidence="11">RNA polymerase subunit beta'</fullName>
    </alternativeName>
    <alternativeName>
        <fullName evidence="11">Transcriptase subunit beta'</fullName>
    </alternativeName>
</protein>
<dbReference type="SMART" id="SM00663">
    <property type="entry name" value="RPOLA_N"/>
    <property type="match status" value="1"/>
</dbReference>
<dbReference type="Pfam" id="PF04983">
    <property type="entry name" value="RNA_pol_Rpb1_3"/>
    <property type="match status" value="1"/>
</dbReference>
<dbReference type="PANTHER" id="PTHR19376:SF54">
    <property type="entry name" value="DNA-DIRECTED RNA POLYMERASE SUBUNIT BETA"/>
    <property type="match status" value="1"/>
</dbReference>
<dbReference type="EC" id="2.7.7.6" evidence="11"/>
<dbReference type="EMBL" id="CP013023">
    <property type="protein sequence ID" value="ANF98392.1"/>
    <property type="molecule type" value="Genomic_DNA"/>
</dbReference>
<dbReference type="Pfam" id="PF04997">
    <property type="entry name" value="RNA_pol_Rpb1_1"/>
    <property type="match status" value="1"/>
</dbReference>
<feature type="domain" description="RNA polymerase N-terminal" evidence="13">
    <location>
        <begin position="224"/>
        <end position="503"/>
    </location>
</feature>
<comment type="function">
    <text evidence="1 11 12">DNA-dependent RNA polymerase catalyzes the transcription of DNA into RNA using the four ribonucleoside triphosphates as substrates.</text>
</comment>
<dbReference type="Pfam" id="PF05000">
    <property type="entry name" value="RNA_pol_Rpb1_4"/>
    <property type="match status" value="1"/>
</dbReference>
<dbReference type="Gene3D" id="1.10.1790.20">
    <property type="match status" value="1"/>
</dbReference>
<dbReference type="Gene3D" id="2.40.50.100">
    <property type="match status" value="1"/>
</dbReference>
<dbReference type="Gene3D" id="4.10.860.120">
    <property type="entry name" value="RNA polymerase II, clamp domain"/>
    <property type="match status" value="1"/>
</dbReference>
<dbReference type="InterPro" id="IPR045867">
    <property type="entry name" value="DNA-dir_RpoC_beta_prime"/>
</dbReference>
<evidence type="ECO:0000313" key="14">
    <source>
        <dbReference type="EMBL" id="ANF98392.1"/>
    </source>
</evidence>
<dbReference type="Gene3D" id="2.40.40.20">
    <property type="match status" value="1"/>
</dbReference>
<dbReference type="Gene3D" id="1.10.274.100">
    <property type="entry name" value="RNA polymerase Rpb1, domain 3"/>
    <property type="match status" value="1"/>
</dbReference>
<dbReference type="Pfam" id="PF00623">
    <property type="entry name" value="RNA_pol_Rpb1_2"/>
    <property type="match status" value="1"/>
</dbReference>
<dbReference type="GO" id="GO:0000428">
    <property type="term" value="C:DNA-directed RNA polymerase complex"/>
    <property type="evidence" value="ECO:0007669"/>
    <property type="project" value="UniProtKB-KW"/>
</dbReference>
<evidence type="ECO:0000256" key="10">
    <source>
        <dbReference type="ARBA" id="ARBA00048552"/>
    </source>
</evidence>
<dbReference type="InterPro" id="IPR000722">
    <property type="entry name" value="RNA_pol_asu"/>
</dbReference>
<feature type="binding site" evidence="11">
    <location>
        <position position="819"/>
    </location>
    <ligand>
        <name>Zn(2+)</name>
        <dbReference type="ChEBI" id="CHEBI:29105"/>
        <label>2</label>
    </ligand>
</feature>
<keyword evidence="4 11" id="KW-0808">Transferase</keyword>
<feature type="binding site" evidence="11">
    <location>
        <position position="900"/>
    </location>
    <ligand>
        <name>Zn(2+)</name>
        <dbReference type="ChEBI" id="CHEBI:29105"/>
        <label>2</label>
    </ligand>
</feature>
<keyword evidence="7 11" id="KW-0862">Zinc</keyword>
<keyword evidence="5 11" id="KW-0548">Nucleotidyltransferase</keyword>
<feature type="binding site" evidence="11">
    <location>
        <position position="453"/>
    </location>
    <ligand>
        <name>Mg(2+)</name>
        <dbReference type="ChEBI" id="CHEBI:18420"/>
    </ligand>
</feature>
<feature type="binding site" evidence="11">
    <location>
        <position position="60"/>
    </location>
    <ligand>
        <name>Zn(2+)</name>
        <dbReference type="ChEBI" id="CHEBI:29105"/>
        <label>1</label>
    </ligand>
</feature>
<evidence type="ECO:0000256" key="1">
    <source>
        <dbReference type="ARBA" id="ARBA00004026"/>
    </source>
</evidence>
<dbReference type="InterPro" id="IPR044893">
    <property type="entry name" value="RNA_pol_Rpb1_clamp_domain"/>
</dbReference>
<keyword evidence="9 11" id="KW-0804">Transcription</keyword>
<evidence type="ECO:0000256" key="5">
    <source>
        <dbReference type="ARBA" id="ARBA00022695"/>
    </source>
</evidence>
<dbReference type="GO" id="GO:0003899">
    <property type="term" value="F:DNA-directed RNA polymerase activity"/>
    <property type="evidence" value="ECO:0007669"/>
    <property type="project" value="UniProtKB-UniRule"/>
</dbReference>
<comment type="subunit">
    <text evidence="11">The RNAP catalytic core consists of 2 alpha, 1 beta, 1 beta' and 1 omega subunit. When a sigma factor is associated with the core the holoenzyme is formed, which can initiate transcription.</text>
</comment>
<keyword evidence="3 11" id="KW-0240">DNA-directed RNA polymerase</keyword>
<organism evidence="14 15">
    <name type="scientific">Paenibacillus bovis</name>
    <dbReference type="NCBI Taxonomy" id="1616788"/>
    <lineage>
        <taxon>Bacteria</taxon>
        <taxon>Bacillati</taxon>
        <taxon>Bacillota</taxon>
        <taxon>Bacilli</taxon>
        <taxon>Bacillales</taxon>
        <taxon>Paenibacillaceae</taxon>
        <taxon>Paenibacillus</taxon>
    </lineage>
</organism>
<evidence type="ECO:0000256" key="6">
    <source>
        <dbReference type="ARBA" id="ARBA00022723"/>
    </source>
</evidence>
<dbReference type="FunFam" id="1.10.150.390:FF:000002">
    <property type="entry name" value="DNA-directed RNA polymerase subunit beta"/>
    <property type="match status" value="1"/>
</dbReference>
<keyword evidence="8 11" id="KW-0460">Magnesium</keyword>
<feature type="binding site" evidence="11">
    <location>
        <position position="62"/>
    </location>
    <ligand>
        <name>Zn(2+)</name>
        <dbReference type="ChEBI" id="CHEBI:29105"/>
        <label>1</label>
    </ligand>
</feature>
<dbReference type="AlphaFoldDB" id="A0A172ZLW1"/>
<dbReference type="RefSeq" id="WP_060536437.1">
    <property type="nucleotide sequence ID" value="NZ_CP013023.1"/>
</dbReference>
<dbReference type="PANTHER" id="PTHR19376">
    <property type="entry name" value="DNA-DIRECTED RNA POLYMERASE"/>
    <property type="match status" value="1"/>
</dbReference>
<dbReference type="InterPro" id="IPR038120">
    <property type="entry name" value="Rpb1_funnel_sf"/>
</dbReference>
<accession>A0A172ZLW1</accession>
<dbReference type="Pfam" id="PF04998">
    <property type="entry name" value="RNA_pol_Rpb1_5"/>
    <property type="match status" value="1"/>
</dbReference>
<dbReference type="InterPro" id="IPR042102">
    <property type="entry name" value="RNA_pol_Rpb1_3_sf"/>
</dbReference>
<reference evidence="14 15" key="2">
    <citation type="journal article" date="2016" name="Int. J. Syst. Evol. Microbiol.">
        <title>Paenibacillus bovis sp. nov., isolated from raw yak (Bos grunniens) milk.</title>
        <authorList>
            <person name="Gao C."/>
            <person name="Han J."/>
            <person name="Liu Z."/>
            <person name="Xu X."/>
            <person name="Hang F."/>
            <person name="Wu Z."/>
        </authorList>
    </citation>
    <scope>NUCLEOTIDE SEQUENCE [LARGE SCALE GENOMIC DNA]</scope>
    <source>
        <strain evidence="14 15">BD3526</strain>
    </source>
</reference>
<dbReference type="InterPro" id="IPR007081">
    <property type="entry name" value="RNA_pol_Rpb1_5"/>
</dbReference>
<dbReference type="Proteomes" id="UP000078148">
    <property type="component" value="Chromosome"/>
</dbReference>
<dbReference type="GO" id="GO:0000287">
    <property type="term" value="F:magnesium ion binding"/>
    <property type="evidence" value="ECO:0007669"/>
    <property type="project" value="UniProtKB-UniRule"/>
</dbReference>
<dbReference type="OrthoDB" id="9815296at2"/>
<dbReference type="KEGG" id="pbv:AR543_21985"/>
<dbReference type="STRING" id="1616788.AR543_21985"/>
<keyword evidence="6 11" id="KW-0479">Metal-binding</keyword>
<feature type="binding site" evidence="11">
    <location>
        <position position="449"/>
    </location>
    <ligand>
        <name>Mg(2+)</name>
        <dbReference type="ChEBI" id="CHEBI:18420"/>
    </ligand>
</feature>
<evidence type="ECO:0000256" key="8">
    <source>
        <dbReference type="ARBA" id="ARBA00022842"/>
    </source>
</evidence>
<comment type="catalytic activity">
    <reaction evidence="10 11 12">
        <text>RNA(n) + a ribonucleoside 5'-triphosphate = RNA(n+1) + diphosphate</text>
        <dbReference type="Rhea" id="RHEA:21248"/>
        <dbReference type="Rhea" id="RHEA-COMP:14527"/>
        <dbReference type="Rhea" id="RHEA-COMP:17342"/>
        <dbReference type="ChEBI" id="CHEBI:33019"/>
        <dbReference type="ChEBI" id="CHEBI:61557"/>
        <dbReference type="ChEBI" id="CHEBI:140395"/>
        <dbReference type="EC" id="2.7.7.6"/>
    </reaction>
</comment>